<sequence length="52" mass="5710">MAHLVTGHLLLEQPFHCCNIIPSLCHIFVVVKLQVRNSDPGPAKSILLGTTF</sequence>
<keyword evidence="2" id="KW-1185">Reference proteome</keyword>
<evidence type="ECO:0000313" key="2">
    <source>
        <dbReference type="Proteomes" id="UP001497535"/>
    </source>
</evidence>
<reference evidence="1" key="1">
    <citation type="submission" date="2023-11" db="EMBL/GenBank/DDBJ databases">
        <authorList>
            <person name="Poullet M."/>
        </authorList>
    </citation>
    <scope>NUCLEOTIDE SEQUENCE</scope>
    <source>
        <strain evidence="1">E1834</strain>
    </source>
</reference>
<dbReference type="Proteomes" id="UP001497535">
    <property type="component" value="Unassembled WGS sequence"/>
</dbReference>
<evidence type="ECO:0000313" key="1">
    <source>
        <dbReference type="EMBL" id="CAK5081248.1"/>
    </source>
</evidence>
<gene>
    <name evidence="1" type="ORF">MENTE1834_LOCUS28469</name>
</gene>
<proteinExistence type="predicted"/>
<organism evidence="1 2">
    <name type="scientific">Meloidogyne enterolobii</name>
    <name type="common">Root-knot nematode worm</name>
    <name type="synonym">Meloidogyne mayaguensis</name>
    <dbReference type="NCBI Taxonomy" id="390850"/>
    <lineage>
        <taxon>Eukaryota</taxon>
        <taxon>Metazoa</taxon>
        <taxon>Ecdysozoa</taxon>
        <taxon>Nematoda</taxon>
        <taxon>Chromadorea</taxon>
        <taxon>Rhabditida</taxon>
        <taxon>Tylenchina</taxon>
        <taxon>Tylenchomorpha</taxon>
        <taxon>Tylenchoidea</taxon>
        <taxon>Meloidogynidae</taxon>
        <taxon>Meloidogyninae</taxon>
        <taxon>Meloidogyne</taxon>
    </lineage>
</organism>
<accession>A0ACB0ZSJ0</accession>
<dbReference type="EMBL" id="CAVMJV010000043">
    <property type="protein sequence ID" value="CAK5081248.1"/>
    <property type="molecule type" value="Genomic_DNA"/>
</dbReference>
<protein>
    <submittedName>
        <fullName evidence="1">Uncharacterized protein</fullName>
    </submittedName>
</protein>
<name>A0ACB0ZSJ0_MELEN</name>
<comment type="caution">
    <text evidence="1">The sequence shown here is derived from an EMBL/GenBank/DDBJ whole genome shotgun (WGS) entry which is preliminary data.</text>
</comment>